<comment type="caution">
    <text evidence="1">The sequence shown here is derived from an EMBL/GenBank/DDBJ whole genome shotgun (WGS) entry which is preliminary data.</text>
</comment>
<evidence type="ECO:0000313" key="2">
    <source>
        <dbReference type="Proteomes" id="UP000003490"/>
    </source>
</evidence>
<accession>A7VNU0</accession>
<dbReference type="AlphaFoldDB" id="A7VNU0"/>
<reference evidence="1 2" key="1">
    <citation type="submission" date="2007-08" db="EMBL/GenBank/DDBJ databases">
        <title>Draft genome sequence of Clostridium leptum (DSM 753).</title>
        <authorList>
            <person name="Sudarsanam P."/>
            <person name="Ley R."/>
            <person name="Guruge J."/>
            <person name="Turnbaugh P.J."/>
            <person name="Mahowald M."/>
            <person name="Liep D."/>
            <person name="Gordon J."/>
        </authorList>
    </citation>
    <scope>NUCLEOTIDE SEQUENCE [LARGE SCALE GENOMIC DNA]</scope>
    <source>
        <strain evidence="1 2">DSM 753</strain>
    </source>
</reference>
<proteinExistence type="predicted"/>
<evidence type="ECO:0000313" key="1">
    <source>
        <dbReference type="EMBL" id="EDO62999.1"/>
    </source>
</evidence>
<dbReference type="Proteomes" id="UP000003490">
    <property type="component" value="Unassembled WGS sequence"/>
</dbReference>
<organism evidence="1 2">
    <name type="scientific">[Clostridium] leptum DSM 753</name>
    <dbReference type="NCBI Taxonomy" id="428125"/>
    <lineage>
        <taxon>Bacteria</taxon>
        <taxon>Bacillati</taxon>
        <taxon>Bacillota</taxon>
        <taxon>Clostridia</taxon>
        <taxon>Eubacteriales</taxon>
        <taxon>Oscillospiraceae</taxon>
        <taxon>Oscillospiraceae incertae sedis</taxon>
    </lineage>
</organism>
<sequence length="58" mass="6694">MGKGYWPQLKKRFYLISQVVQKEKFSEGRAAFRTGRSRRRSEAGGAQIKKLFIKLGGF</sequence>
<dbReference type="HOGENOM" id="CLU_2971363_0_0_9"/>
<protein>
    <submittedName>
        <fullName evidence="1">Uncharacterized protein</fullName>
    </submittedName>
</protein>
<gene>
    <name evidence="1" type="ORF">CLOLEP_00215</name>
</gene>
<name>A7VNU0_9FIRM</name>
<reference evidence="1 2" key="2">
    <citation type="submission" date="2007-08" db="EMBL/GenBank/DDBJ databases">
        <authorList>
            <person name="Fulton L."/>
            <person name="Clifton S."/>
            <person name="Fulton B."/>
            <person name="Xu J."/>
            <person name="Minx P."/>
            <person name="Pepin K.H."/>
            <person name="Johnson M."/>
            <person name="Thiruvilangam P."/>
            <person name="Bhonagiri V."/>
            <person name="Nash W.E."/>
            <person name="Wang C."/>
            <person name="Mardis E.R."/>
            <person name="Wilson R.K."/>
        </authorList>
    </citation>
    <scope>NUCLEOTIDE SEQUENCE [LARGE SCALE GENOMIC DNA]</scope>
    <source>
        <strain evidence="1 2">DSM 753</strain>
    </source>
</reference>
<dbReference type="EMBL" id="ABCB02000009">
    <property type="protein sequence ID" value="EDO62999.1"/>
    <property type="molecule type" value="Genomic_DNA"/>
</dbReference>